<dbReference type="OrthoDB" id="2129641at2759"/>
<sequence>MNEGKRLGKLCCFQKEAIVRAGLLVHGGLDDASVNDSTYNSGGYISVQGFNITVLRNMPVSFPAAYVPWPEFVVELDAMRGYEIQVIGNFVNGEPMAAQISTSQLFESLSSGYIESLNFTEGTMKIRSGPILRISDPNGVFPVGYAGTPFFTADDENPSISSYSGMPMCIPRNSSDPPLPAPKPPFYWFSAVADPLRMVPFLAGDFVTFSGIRRGDEVICYSIVANNVQILTLGTLVYIRMELGLLGIDNLVSTNTELAESRFRGYVSNNRAQIALYAMDIDPCTAAVTDRIIAVVNDFSQMPWLTQGVGVDEHGNLWGPLDPFPQTVVFIEPIDCGPVGRLRYEGDKTDTNWAPSGKTIHTFFHMTAHVFPLLMAEIC</sequence>
<dbReference type="EMBL" id="KL648585">
    <property type="protein sequence ID" value="KEY68237.1"/>
    <property type="molecule type" value="Genomic_DNA"/>
</dbReference>
<protein>
    <submittedName>
        <fullName evidence="1">Uncharacterized protein</fullName>
    </submittedName>
</protein>
<reference evidence="1 2" key="1">
    <citation type="journal article" date="2014" name="BMC Genomics">
        <title>Comparative genome sequencing reveals chemotype-specific gene clusters in the toxigenic black mold Stachybotrys.</title>
        <authorList>
            <person name="Semeiks J."/>
            <person name="Borek D."/>
            <person name="Otwinowski Z."/>
            <person name="Grishin N.V."/>
        </authorList>
    </citation>
    <scope>NUCLEOTIDE SEQUENCE [LARGE SCALE GENOMIC DNA]</scope>
    <source>
        <strain evidence="2">CBS 109288 / IBT 7711</strain>
    </source>
</reference>
<proteinExistence type="predicted"/>
<evidence type="ECO:0000313" key="2">
    <source>
        <dbReference type="Proteomes" id="UP000028045"/>
    </source>
</evidence>
<name>A0A084ASF8_STACB</name>
<dbReference type="HOGENOM" id="CLU_029382_0_0_1"/>
<dbReference type="Proteomes" id="UP000028045">
    <property type="component" value="Unassembled WGS sequence"/>
</dbReference>
<organism evidence="1 2">
    <name type="scientific">Stachybotrys chartarum (strain CBS 109288 / IBT 7711)</name>
    <name type="common">Toxic black mold</name>
    <name type="synonym">Stilbospora chartarum</name>
    <dbReference type="NCBI Taxonomy" id="1280523"/>
    <lineage>
        <taxon>Eukaryota</taxon>
        <taxon>Fungi</taxon>
        <taxon>Dikarya</taxon>
        <taxon>Ascomycota</taxon>
        <taxon>Pezizomycotina</taxon>
        <taxon>Sordariomycetes</taxon>
        <taxon>Hypocreomycetidae</taxon>
        <taxon>Hypocreales</taxon>
        <taxon>Stachybotryaceae</taxon>
        <taxon>Stachybotrys</taxon>
    </lineage>
</organism>
<evidence type="ECO:0000313" key="1">
    <source>
        <dbReference type="EMBL" id="KEY68237.1"/>
    </source>
</evidence>
<dbReference type="AlphaFoldDB" id="A0A084ASF8"/>
<keyword evidence="2" id="KW-1185">Reference proteome</keyword>
<accession>A0A084ASF8</accession>
<gene>
    <name evidence="1" type="ORF">S7711_10896</name>
</gene>